<dbReference type="InterPro" id="IPR024983">
    <property type="entry name" value="CHAT_dom"/>
</dbReference>
<reference evidence="2" key="1">
    <citation type="submission" date="2023-03" db="EMBL/GenBank/DDBJ databases">
        <title>Massive genome expansion in bonnet fungi (Mycena s.s.) driven by repeated elements and novel gene families across ecological guilds.</title>
        <authorList>
            <consortium name="Lawrence Berkeley National Laboratory"/>
            <person name="Harder C.B."/>
            <person name="Miyauchi S."/>
            <person name="Viragh M."/>
            <person name="Kuo A."/>
            <person name="Thoen E."/>
            <person name="Andreopoulos B."/>
            <person name="Lu D."/>
            <person name="Skrede I."/>
            <person name="Drula E."/>
            <person name="Henrissat B."/>
            <person name="Morin E."/>
            <person name="Kohler A."/>
            <person name="Barry K."/>
            <person name="LaButti K."/>
            <person name="Morin E."/>
            <person name="Salamov A."/>
            <person name="Lipzen A."/>
            <person name="Mereny Z."/>
            <person name="Hegedus B."/>
            <person name="Baldrian P."/>
            <person name="Stursova M."/>
            <person name="Weitz H."/>
            <person name="Taylor A."/>
            <person name="Grigoriev I.V."/>
            <person name="Nagy L.G."/>
            <person name="Martin F."/>
            <person name="Kauserud H."/>
        </authorList>
    </citation>
    <scope>NUCLEOTIDE SEQUENCE</scope>
    <source>
        <strain evidence="2">CBHHK067</strain>
    </source>
</reference>
<dbReference type="SUPFAM" id="SSF81901">
    <property type="entry name" value="HCP-like"/>
    <property type="match status" value="2"/>
</dbReference>
<dbReference type="EMBL" id="JARKIE010000411">
    <property type="protein sequence ID" value="KAJ7642899.1"/>
    <property type="molecule type" value="Genomic_DNA"/>
</dbReference>
<name>A0AAD7FX79_MYCRO</name>
<evidence type="ECO:0000313" key="2">
    <source>
        <dbReference type="EMBL" id="KAJ7642899.1"/>
    </source>
</evidence>
<sequence length="939" mass="105475">MPPGHADLYEFQHVLGGAFRWRYRNSGNSGNLYDLEGALHSFQAALDATLNEHPDRPDLLHSIGTCLTDRYWKSGNQKDLADALHKFQEAVDLTPEPHPDRAEHLKSVAICLTDRYRALGDPKDLEDALENYQKAVDLVPHGHPNRQEFLQGLGVAYDDRYNMLGNLHDLEAGMQISQEALELTTQGHINRAKCLKNLALCLLNRYKKFGALGDIKIAFQHFEDALDLTPDMHPNRSDYLQSLALCLGTRYNRLGQLKDLERALKMSQEGLALLPQEHRNRARHLYHLAGLFRDRYERVGSQEDLEVATQNFQEAVELTLEGDPNQPQYLHGLAVAYSDRYKRFGDPKDLDLALQKKQESLSLTPEGHPLRMERLHNLAASLRDKYTKLGHLNDLEAALEIAQDVVKQTPKGDPSQARHLQSLAAILVDQYLRVGDLKDLEVAMQKDQEAVDLTPEGHPDRAAYLQARALSSVHQYKRKNSSHQIVQLLMWPLSIYCLSSYRMHILSQLDVARVTSEAARACINLSCLTQAVEIIEQGLATVFQQTLQLKTDADHLDPEQADHLRRLSAQLYSGAVPDAVDVMNERKELLVKIRKQPGLEYFLLPKPYSALQKASCGGPVVILTSHLFGCDGIIVLHSNPEPIHIALPNVTWAMLQFQQNMLKNLLELLTWLWTNVLCPIYHVLELHGVREGRVWWLPTGALTGLPLHACPPTNQFIHSYTSTLGSLLDAQKKKSTVATYKLGITGVAQTCPPQKLSSLKGMEQEVKKIIDIVRDPSINCLEGPKATVDAVQSQLQDCSWIHLACHGKQDFVNPTRSHLVLYDGILELETILRMPLSNAQFVFLTACQTAMGDAELVNESFHLGGAFMAAGFRAAIGTLWSMNDQDGPLVADTIYSHLFRNGRQPETSETAEVLHLAVKELKERRVSSERWIPFIHMGV</sequence>
<feature type="domain" description="CHAT" evidence="1">
    <location>
        <begin position="667"/>
        <end position="938"/>
    </location>
</feature>
<dbReference type="Gene3D" id="1.25.40.10">
    <property type="entry name" value="Tetratricopeptide repeat domain"/>
    <property type="match status" value="2"/>
</dbReference>
<comment type="caution">
    <text evidence="2">The sequence shown here is derived from an EMBL/GenBank/DDBJ whole genome shotgun (WGS) entry which is preliminary data.</text>
</comment>
<gene>
    <name evidence="2" type="ORF">B0H17DRAFT_959937</name>
</gene>
<dbReference type="AlphaFoldDB" id="A0AAD7FX79"/>
<keyword evidence="3" id="KW-1185">Reference proteome</keyword>
<dbReference type="Gene3D" id="1.20.120.660">
    <property type="entry name" value="IL-4 antagonist (De novo design) like domain"/>
    <property type="match status" value="1"/>
</dbReference>
<organism evidence="2 3">
    <name type="scientific">Mycena rosella</name>
    <name type="common">Pink bonnet</name>
    <name type="synonym">Agaricus rosellus</name>
    <dbReference type="NCBI Taxonomy" id="1033263"/>
    <lineage>
        <taxon>Eukaryota</taxon>
        <taxon>Fungi</taxon>
        <taxon>Dikarya</taxon>
        <taxon>Basidiomycota</taxon>
        <taxon>Agaricomycotina</taxon>
        <taxon>Agaricomycetes</taxon>
        <taxon>Agaricomycetidae</taxon>
        <taxon>Agaricales</taxon>
        <taxon>Marasmiineae</taxon>
        <taxon>Mycenaceae</taxon>
        <taxon>Mycena</taxon>
    </lineage>
</organism>
<proteinExistence type="predicted"/>
<evidence type="ECO:0000313" key="3">
    <source>
        <dbReference type="Proteomes" id="UP001221757"/>
    </source>
</evidence>
<dbReference type="PANTHER" id="PTHR10098">
    <property type="entry name" value="RAPSYN-RELATED"/>
    <property type="match status" value="1"/>
</dbReference>
<dbReference type="InterPro" id="IPR011990">
    <property type="entry name" value="TPR-like_helical_dom_sf"/>
</dbReference>
<dbReference type="Proteomes" id="UP001221757">
    <property type="component" value="Unassembled WGS sequence"/>
</dbReference>
<protein>
    <submittedName>
        <fullName evidence="2">CHAT domain-containing protein</fullName>
    </submittedName>
</protein>
<dbReference type="Pfam" id="PF12770">
    <property type="entry name" value="CHAT"/>
    <property type="match status" value="1"/>
</dbReference>
<evidence type="ECO:0000259" key="1">
    <source>
        <dbReference type="Pfam" id="PF12770"/>
    </source>
</evidence>
<accession>A0AAD7FX79</accession>